<dbReference type="Pfam" id="PF06081">
    <property type="entry name" value="ArAE_1"/>
    <property type="match status" value="1"/>
</dbReference>
<dbReference type="GO" id="GO:0005886">
    <property type="term" value="C:plasma membrane"/>
    <property type="evidence" value="ECO:0007669"/>
    <property type="project" value="UniProtKB-SubCell"/>
</dbReference>
<accession>A0A2T0UHG6</accession>
<evidence type="ECO:0000256" key="3">
    <source>
        <dbReference type="ARBA" id="ARBA00022692"/>
    </source>
</evidence>
<name>A0A2T0UHG6_9ACTN</name>
<evidence type="ECO:0000256" key="1">
    <source>
        <dbReference type="ARBA" id="ARBA00004651"/>
    </source>
</evidence>
<keyword evidence="5 7" id="KW-0472">Membrane</keyword>
<dbReference type="InterPro" id="IPR010343">
    <property type="entry name" value="ArAE_1"/>
</dbReference>
<comment type="caution">
    <text evidence="8">The sequence shown here is derived from an EMBL/GenBank/DDBJ whole genome shotgun (WGS) entry which is preliminary data.</text>
</comment>
<dbReference type="RefSeq" id="WP_106365307.1">
    <property type="nucleotide sequence ID" value="NZ_PVTJ01000007.1"/>
</dbReference>
<gene>
    <name evidence="8" type="ORF">B0I28_107156</name>
</gene>
<protein>
    <submittedName>
        <fullName evidence="8">Uncharacterized membrane protein YgaE (UPF0421/DUF939 family)</fullName>
    </submittedName>
</protein>
<evidence type="ECO:0000256" key="4">
    <source>
        <dbReference type="ARBA" id="ARBA00022989"/>
    </source>
</evidence>
<dbReference type="EMBL" id="PVTJ01000007">
    <property type="protein sequence ID" value="PRY57308.1"/>
    <property type="molecule type" value="Genomic_DNA"/>
</dbReference>
<feature type="transmembrane region" description="Helical" evidence="7">
    <location>
        <begin position="131"/>
        <end position="152"/>
    </location>
</feature>
<keyword evidence="2" id="KW-1003">Cell membrane</keyword>
<feature type="transmembrane region" description="Helical" evidence="7">
    <location>
        <begin position="83"/>
        <end position="101"/>
    </location>
</feature>
<dbReference type="Proteomes" id="UP000238176">
    <property type="component" value="Unassembled WGS sequence"/>
</dbReference>
<dbReference type="OrthoDB" id="4458428at2"/>
<feature type="transmembrane region" description="Helical" evidence="7">
    <location>
        <begin position="51"/>
        <end position="71"/>
    </location>
</feature>
<evidence type="ECO:0000313" key="8">
    <source>
        <dbReference type="EMBL" id="PRY57308.1"/>
    </source>
</evidence>
<evidence type="ECO:0000256" key="6">
    <source>
        <dbReference type="SAM" id="MobiDB-lite"/>
    </source>
</evidence>
<reference evidence="8 9" key="1">
    <citation type="submission" date="2018-03" db="EMBL/GenBank/DDBJ databases">
        <title>Genomic Encyclopedia of Type Strains, Phase III (KMG-III): the genomes of soil and plant-associated and newly described type strains.</title>
        <authorList>
            <person name="Whitman W."/>
        </authorList>
    </citation>
    <scope>NUCLEOTIDE SEQUENCE [LARGE SCALE GENOMIC DNA]</scope>
    <source>
        <strain evidence="8 9">CGMCC 4.7067</strain>
    </source>
</reference>
<proteinExistence type="predicted"/>
<feature type="region of interest" description="Disordered" evidence="6">
    <location>
        <begin position="205"/>
        <end position="241"/>
    </location>
</feature>
<dbReference type="AlphaFoldDB" id="A0A2T0UHG6"/>
<evidence type="ECO:0000313" key="9">
    <source>
        <dbReference type="Proteomes" id="UP000238176"/>
    </source>
</evidence>
<sequence>MGPDEIRDGAAADLNGVRRFLDGLGRPGSRARETAAQACKAALAAVAAWPVAVYAFGIAQPYLAAWVALVMVRPTVHWSLLTAFRQIAAFLLGVGIAVAATALPGKALALGAAVVAAVLAAQWPRLDDQGLYVPFTALIIIALDGVDGPFIVDRLLETGLGAAVGMAVNLLVMPPLRLDGAGSDLRRDGDAASGALRDLAARLREGDGPEDLSGLGERPGRTRPRIRRARDSLRLNPRSGRRRVEADRLESAFTMLRNAIDATRAIAGLLDPDHRPSPERLDPGFRDHYANALDRAADYLDDRLAAVLSSADPPAPPGPDIESLERLAARPDGAEGAELQGALLAALRRLLRAR</sequence>
<comment type="subcellular location">
    <subcellularLocation>
        <location evidence="1">Cell membrane</location>
        <topology evidence="1">Multi-pass membrane protein</topology>
    </subcellularLocation>
</comment>
<evidence type="ECO:0000256" key="5">
    <source>
        <dbReference type="ARBA" id="ARBA00023136"/>
    </source>
</evidence>
<evidence type="ECO:0000256" key="7">
    <source>
        <dbReference type="SAM" id="Phobius"/>
    </source>
</evidence>
<keyword evidence="9" id="KW-1185">Reference proteome</keyword>
<organism evidence="8 9">
    <name type="scientific">Glycomyces artemisiae</name>
    <dbReference type="NCBI Taxonomy" id="1076443"/>
    <lineage>
        <taxon>Bacteria</taxon>
        <taxon>Bacillati</taxon>
        <taxon>Actinomycetota</taxon>
        <taxon>Actinomycetes</taxon>
        <taxon>Glycomycetales</taxon>
        <taxon>Glycomycetaceae</taxon>
        <taxon>Glycomyces</taxon>
    </lineage>
</organism>
<evidence type="ECO:0000256" key="2">
    <source>
        <dbReference type="ARBA" id="ARBA00022475"/>
    </source>
</evidence>
<keyword evidence="3 7" id="KW-0812">Transmembrane</keyword>
<keyword evidence="4 7" id="KW-1133">Transmembrane helix</keyword>
<feature type="transmembrane region" description="Helical" evidence="7">
    <location>
        <begin position="158"/>
        <end position="178"/>
    </location>
</feature>
<feature type="transmembrane region" description="Helical" evidence="7">
    <location>
        <begin position="107"/>
        <end position="124"/>
    </location>
</feature>